<dbReference type="SMART" id="SM00448">
    <property type="entry name" value="REC"/>
    <property type="match status" value="1"/>
</dbReference>
<dbReference type="SUPFAM" id="SSF52172">
    <property type="entry name" value="CheY-like"/>
    <property type="match status" value="1"/>
</dbReference>
<keyword evidence="4" id="KW-0238">DNA-binding</keyword>
<reference evidence="8" key="1">
    <citation type="submission" date="2022-01" db="EMBL/GenBank/DDBJ databases">
        <title>Whole genome-based taxonomy of the Shewanellaceae.</title>
        <authorList>
            <person name="Martin-Rodriguez A.J."/>
        </authorList>
    </citation>
    <scope>NUCLEOTIDE SEQUENCE</scope>
    <source>
        <strain evidence="8">KCTC 23973</strain>
    </source>
</reference>
<keyword evidence="1 6" id="KW-0597">Phosphoprotein</keyword>
<evidence type="ECO:0000256" key="1">
    <source>
        <dbReference type="ARBA" id="ARBA00022553"/>
    </source>
</evidence>
<protein>
    <submittedName>
        <fullName evidence="8">Response regulator</fullName>
    </submittedName>
</protein>
<dbReference type="Pfam" id="PF00072">
    <property type="entry name" value="Response_reg"/>
    <property type="match status" value="1"/>
</dbReference>
<evidence type="ECO:0000313" key="9">
    <source>
        <dbReference type="Proteomes" id="UP001139293"/>
    </source>
</evidence>
<dbReference type="GO" id="GO:0000976">
    <property type="term" value="F:transcription cis-regulatory region binding"/>
    <property type="evidence" value="ECO:0007669"/>
    <property type="project" value="TreeGrafter"/>
</dbReference>
<proteinExistence type="predicted"/>
<evidence type="ECO:0000259" key="7">
    <source>
        <dbReference type="PROSITE" id="PS50110"/>
    </source>
</evidence>
<feature type="modified residue" description="4-aspartylphosphate" evidence="6">
    <location>
        <position position="56"/>
    </location>
</feature>
<dbReference type="InterPro" id="IPR001789">
    <property type="entry name" value="Sig_transdc_resp-reg_receiver"/>
</dbReference>
<feature type="domain" description="Response regulatory" evidence="7">
    <location>
        <begin position="7"/>
        <end position="121"/>
    </location>
</feature>
<evidence type="ECO:0000256" key="4">
    <source>
        <dbReference type="ARBA" id="ARBA00023125"/>
    </source>
</evidence>
<dbReference type="Proteomes" id="UP001139293">
    <property type="component" value="Unassembled WGS sequence"/>
</dbReference>
<dbReference type="Gene3D" id="3.40.50.2300">
    <property type="match status" value="1"/>
</dbReference>
<keyword evidence="2" id="KW-0902">Two-component regulatory system</keyword>
<keyword evidence="9" id="KW-1185">Reference proteome</keyword>
<dbReference type="PANTHER" id="PTHR48111:SF1">
    <property type="entry name" value="TWO-COMPONENT RESPONSE REGULATOR ORR33"/>
    <property type="match status" value="1"/>
</dbReference>
<dbReference type="InterPro" id="IPR039420">
    <property type="entry name" value="WalR-like"/>
</dbReference>
<dbReference type="InterPro" id="IPR011006">
    <property type="entry name" value="CheY-like_superfamily"/>
</dbReference>
<dbReference type="RefSeq" id="WP_248950729.1">
    <property type="nucleotide sequence ID" value="NZ_JAKILB010000008.1"/>
</dbReference>
<dbReference type="Gene3D" id="3.60.40.10">
    <property type="entry name" value="PPM-type phosphatase domain"/>
    <property type="match status" value="1"/>
</dbReference>
<dbReference type="PROSITE" id="PS50110">
    <property type="entry name" value="RESPONSE_REGULATORY"/>
    <property type="match status" value="1"/>
</dbReference>
<evidence type="ECO:0000256" key="2">
    <source>
        <dbReference type="ARBA" id="ARBA00023012"/>
    </source>
</evidence>
<keyword evidence="5" id="KW-0804">Transcription</keyword>
<organism evidence="8 9">
    <name type="scientific">Shewanella pneumatophori</name>
    <dbReference type="NCBI Taxonomy" id="314092"/>
    <lineage>
        <taxon>Bacteria</taxon>
        <taxon>Pseudomonadati</taxon>
        <taxon>Pseudomonadota</taxon>
        <taxon>Gammaproteobacteria</taxon>
        <taxon>Alteromonadales</taxon>
        <taxon>Shewanellaceae</taxon>
        <taxon>Shewanella</taxon>
    </lineage>
</organism>
<keyword evidence="3" id="KW-0805">Transcription regulation</keyword>
<dbReference type="GO" id="GO:0000156">
    <property type="term" value="F:phosphorelay response regulator activity"/>
    <property type="evidence" value="ECO:0007669"/>
    <property type="project" value="TreeGrafter"/>
</dbReference>
<dbReference type="GO" id="GO:0032993">
    <property type="term" value="C:protein-DNA complex"/>
    <property type="evidence" value="ECO:0007669"/>
    <property type="project" value="TreeGrafter"/>
</dbReference>
<evidence type="ECO:0000256" key="6">
    <source>
        <dbReference type="PROSITE-ProRule" id="PRU00169"/>
    </source>
</evidence>
<dbReference type="AlphaFoldDB" id="A0A9X1ZGM5"/>
<dbReference type="GO" id="GO:0005829">
    <property type="term" value="C:cytosol"/>
    <property type="evidence" value="ECO:0007669"/>
    <property type="project" value="TreeGrafter"/>
</dbReference>
<name>A0A9X1ZGM5_9GAMM</name>
<comment type="caution">
    <text evidence="8">The sequence shown here is derived from an EMBL/GenBank/DDBJ whole genome shotgun (WGS) entry which is preliminary data.</text>
</comment>
<evidence type="ECO:0000313" key="8">
    <source>
        <dbReference type="EMBL" id="MCL1139605.1"/>
    </source>
</evidence>
<dbReference type="InterPro" id="IPR036457">
    <property type="entry name" value="PPM-type-like_dom_sf"/>
</dbReference>
<dbReference type="EMBL" id="JAKILB010000008">
    <property type="protein sequence ID" value="MCL1139605.1"/>
    <property type="molecule type" value="Genomic_DNA"/>
</dbReference>
<dbReference type="PANTHER" id="PTHR48111">
    <property type="entry name" value="REGULATOR OF RPOS"/>
    <property type="match status" value="1"/>
</dbReference>
<sequence length="368" mass="41312">MALTNLTVLFVEDDPVFRKLVTSYLDSRGARVIEADNGEFGLELFKKQSFDIVIADLSMPKLGGLDMLKAMNQFKPGIPTIIISGNQAMTDVVEALRQGASDYLVKPVTDLYFIENAIHECLNHSLEDSLNIDEQESLSYLELNDNLALLEQCSEAAKSVQQQLFPPSSIEYPSVIIDYSLFNTDEVSAHFIDTAMLDDEHVMMYMAHFAPHDNRAAFASVLLKSFVNHKLKLYRNGVSNVITEPFNMLVYLNDRMTNSGLGLLVDLTYVVVELKHFRAAIAQAGSEFRCYLKNAEGLSPIALQEALQIGMAQWSKPSIHFRTLVYGDKLCISTQVYEHKQQLIDDEFYGLVHKPNVTPGGFIQLSLR</sequence>
<evidence type="ECO:0000256" key="5">
    <source>
        <dbReference type="ARBA" id="ARBA00023163"/>
    </source>
</evidence>
<gene>
    <name evidence="8" type="ORF">L2740_13735</name>
</gene>
<accession>A0A9X1ZGM5</accession>
<dbReference type="GO" id="GO:0006355">
    <property type="term" value="P:regulation of DNA-templated transcription"/>
    <property type="evidence" value="ECO:0007669"/>
    <property type="project" value="TreeGrafter"/>
</dbReference>
<evidence type="ECO:0000256" key="3">
    <source>
        <dbReference type="ARBA" id="ARBA00023015"/>
    </source>
</evidence>